<dbReference type="RefSeq" id="WP_102754429.1">
    <property type="nucleotide sequence ID" value="NZ_CP025791.1"/>
</dbReference>
<evidence type="ECO:0000313" key="2">
    <source>
        <dbReference type="Proteomes" id="UP000235826"/>
    </source>
</evidence>
<organism evidence="1 2">
    <name type="scientific">Flavivirga eckloniae</name>
    <dbReference type="NCBI Taxonomy" id="1803846"/>
    <lineage>
        <taxon>Bacteria</taxon>
        <taxon>Pseudomonadati</taxon>
        <taxon>Bacteroidota</taxon>
        <taxon>Flavobacteriia</taxon>
        <taxon>Flavobacteriales</taxon>
        <taxon>Flavobacteriaceae</taxon>
        <taxon>Flavivirga</taxon>
    </lineage>
</organism>
<name>A0A2K9PL40_9FLAO</name>
<dbReference type="AlphaFoldDB" id="A0A2K9PL40"/>
<dbReference type="KEGG" id="fek:C1H87_03180"/>
<gene>
    <name evidence="1" type="ORF">C1H87_03180</name>
</gene>
<sequence length="224" mass="26159">MGLDMIPLDKPKPGFEDRYTEIHKLLIEDNFPKPPLIKRLLGKKHTTRDKLFKEWLAMGIKSYETIKAPRVGTDKNANIWIMKQYDLLDEKPPIKSYINQNKGLYVIELAKEQDGVPDPEYCGIGDRNIFRGEYLKDCIDLIGEKLVNEAWKSKLADETLDYGHRLMKATNKIARKHDLEYLKDQKTPPGHHYDHIESKIHLLYAISKWLIFYGENGHGYEAEY</sequence>
<dbReference type="EMBL" id="CP025791">
    <property type="protein sequence ID" value="AUP77770.1"/>
    <property type="molecule type" value="Genomic_DNA"/>
</dbReference>
<reference evidence="1 2" key="1">
    <citation type="submission" date="2018-01" db="EMBL/GenBank/DDBJ databases">
        <title>Complete genome sequence of Flavivirga eckloniae ECD14 isolated from seaweed Ecklonia cava.</title>
        <authorList>
            <person name="Lee J.H."/>
            <person name="Baik K.S."/>
            <person name="Seong C.N."/>
        </authorList>
    </citation>
    <scope>NUCLEOTIDE SEQUENCE [LARGE SCALE GENOMIC DNA]</scope>
    <source>
        <strain evidence="1 2">ECD14</strain>
    </source>
</reference>
<proteinExistence type="predicted"/>
<keyword evidence="2" id="KW-1185">Reference proteome</keyword>
<dbReference type="Proteomes" id="UP000235826">
    <property type="component" value="Chromosome"/>
</dbReference>
<accession>A0A2K9PL40</accession>
<dbReference type="OrthoDB" id="8612398at2"/>
<evidence type="ECO:0000313" key="1">
    <source>
        <dbReference type="EMBL" id="AUP77770.1"/>
    </source>
</evidence>
<protein>
    <submittedName>
        <fullName evidence="1">Uncharacterized protein</fullName>
    </submittedName>
</protein>